<evidence type="ECO:0000313" key="2">
    <source>
        <dbReference type="Proteomes" id="UP000251197"/>
    </source>
</evidence>
<proteinExistence type="predicted"/>
<reference evidence="1 2" key="1">
    <citation type="submission" date="2018-06" db="EMBL/GenBank/DDBJ databases">
        <authorList>
            <consortium name="Pathogen Informatics"/>
            <person name="Doyle S."/>
        </authorList>
    </citation>
    <scope>NUCLEOTIDE SEQUENCE [LARGE SCALE GENOMIC DNA]</scope>
    <source>
        <strain evidence="1 2">NCTC12120</strain>
    </source>
</reference>
<name>A0A2X2T1Z2_9ENTR</name>
<evidence type="ECO:0000313" key="1">
    <source>
        <dbReference type="EMBL" id="SQA98368.1"/>
    </source>
</evidence>
<dbReference type="EMBL" id="UAVU01000003">
    <property type="protein sequence ID" value="SQA98368.1"/>
    <property type="molecule type" value="Genomic_DNA"/>
</dbReference>
<dbReference type="Proteomes" id="UP000251197">
    <property type="component" value="Unassembled WGS sequence"/>
</dbReference>
<organism evidence="1 2">
    <name type="scientific">Cedecea neteri</name>
    <dbReference type="NCBI Taxonomy" id="158822"/>
    <lineage>
        <taxon>Bacteria</taxon>
        <taxon>Pseudomonadati</taxon>
        <taxon>Pseudomonadota</taxon>
        <taxon>Gammaproteobacteria</taxon>
        <taxon>Enterobacterales</taxon>
        <taxon>Enterobacteriaceae</taxon>
        <taxon>Cedecea</taxon>
    </lineage>
</organism>
<gene>
    <name evidence="1" type="ORF">NCTC12120_02247</name>
</gene>
<protein>
    <submittedName>
        <fullName evidence="1">Uncharacterized protein</fullName>
    </submittedName>
</protein>
<dbReference type="AlphaFoldDB" id="A0A2X2T1Z2"/>
<accession>A0A2X2T1Z2</accession>
<sequence>MMLARVPPTIMYVNRPKATVLTRKENPRPAVLTQEVHHQHGWNKEIEETLKRDADTSLEKIWL</sequence>